<dbReference type="InterPro" id="IPR006439">
    <property type="entry name" value="HAD-SF_hydro_IA"/>
</dbReference>
<accession>A0ABP8E2H4</accession>
<dbReference type="InterPro" id="IPR036412">
    <property type="entry name" value="HAD-like_sf"/>
</dbReference>
<dbReference type="SFLD" id="SFLDS00003">
    <property type="entry name" value="Haloacid_Dehalogenase"/>
    <property type="match status" value="1"/>
</dbReference>
<dbReference type="SFLD" id="SFLDG01135">
    <property type="entry name" value="C1.5.6:_HAD__Beta-PGM__Phospha"/>
    <property type="match status" value="1"/>
</dbReference>
<dbReference type="Proteomes" id="UP001501594">
    <property type="component" value="Unassembled WGS sequence"/>
</dbReference>
<keyword evidence="1" id="KW-0378">Hydrolase</keyword>
<name>A0ABP8E2H4_9MICO</name>
<proteinExistence type="predicted"/>
<dbReference type="NCBIfam" id="TIGR01509">
    <property type="entry name" value="HAD-SF-IA-v3"/>
    <property type="match status" value="1"/>
</dbReference>
<dbReference type="PANTHER" id="PTHR43434">
    <property type="entry name" value="PHOSPHOGLYCOLATE PHOSPHATASE"/>
    <property type="match status" value="1"/>
</dbReference>
<dbReference type="RefSeq" id="WP_344795264.1">
    <property type="nucleotide sequence ID" value="NZ_BAABAU010000001.1"/>
</dbReference>
<protein>
    <submittedName>
        <fullName evidence="1">HAD family hydrolase</fullName>
    </submittedName>
</protein>
<sequence>MSDSATAVLFDIDGTLVDSNFLHVEAWDAAFSDLDLAVPSWRILRSIGADSSQLLDDLIGDQPNDVKDRAKELHSEHYAELGPRLRLLPGARELLEAVGAKGSQVVLATSSPPDELERLQKVLDVDALLSAITSGDDVDTAKPAPDIIGRALEKAGVDASSAIMVGDAVWDVRSASAAGVATVSLRSGGTGTAELTDAGAVAVYDDAADLLHSLDTSPLARLWR</sequence>
<keyword evidence="2" id="KW-1185">Reference proteome</keyword>
<evidence type="ECO:0000313" key="2">
    <source>
        <dbReference type="Proteomes" id="UP001501594"/>
    </source>
</evidence>
<dbReference type="Pfam" id="PF00702">
    <property type="entry name" value="Hydrolase"/>
    <property type="match status" value="1"/>
</dbReference>
<dbReference type="EMBL" id="BAABAU010000001">
    <property type="protein sequence ID" value="GAA4266229.1"/>
    <property type="molecule type" value="Genomic_DNA"/>
</dbReference>
<dbReference type="Gene3D" id="3.40.50.1000">
    <property type="entry name" value="HAD superfamily/HAD-like"/>
    <property type="match status" value="1"/>
</dbReference>
<dbReference type="NCBIfam" id="TIGR01549">
    <property type="entry name" value="HAD-SF-IA-v1"/>
    <property type="match status" value="1"/>
</dbReference>
<comment type="caution">
    <text evidence="1">The sequence shown here is derived from an EMBL/GenBank/DDBJ whole genome shotgun (WGS) entry which is preliminary data.</text>
</comment>
<gene>
    <name evidence="1" type="ORF">GCM10022256_18410</name>
</gene>
<dbReference type="SUPFAM" id="SSF56784">
    <property type="entry name" value="HAD-like"/>
    <property type="match status" value="1"/>
</dbReference>
<dbReference type="InterPro" id="IPR050155">
    <property type="entry name" value="HAD-like_hydrolase_sf"/>
</dbReference>
<organism evidence="1 2">
    <name type="scientific">Frondihabitans peucedani</name>
    <dbReference type="NCBI Taxonomy" id="598626"/>
    <lineage>
        <taxon>Bacteria</taxon>
        <taxon>Bacillati</taxon>
        <taxon>Actinomycetota</taxon>
        <taxon>Actinomycetes</taxon>
        <taxon>Micrococcales</taxon>
        <taxon>Microbacteriaceae</taxon>
        <taxon>Frondihabitans</taxon>
    </lineage>
</organism>
<dbReference type="PANTHER" id="PTHR43434:SF16">
    <property type="entry name" value="BLL8046 PROTEIN"/>
    <property type="match status" value="1"/>
</dbReference>
<dbReference type="Gene3D" id="1.10.150.240">
    <property type="entry name" value="Putative phosphatase, domain 2"/>
    <property type="match status" value="1"/>
</dbReference>
<dbReference type="SFLD" id="SFLDG01129">
    <property type="entry name" value="C1.5:_HAD__Beta-PGM__Phosphata"/>
    <property type="match status" value="1"/>
</dbReference>
<dbReference type="InterPro" id="IPR023198">
    <property type="entry name" value="PGP-like_dom2"/>
</dbReference>
<dbReference type="GO" id="GO:0016787">
    <property type="term" value="F:hydrolase activity"/>
    <property type="evidence" value="ECO:0007669"/>
    <property type="project" value="UniProtKB-KW"/>
</dbReference>
<dbReference type="InterPro" id="IPR023214">
    <property type="entry name" value="HAD_sf"/>
</dbReference>
<reference evidence="2" key="1">
    <citation type="journal article" date="2019" name="Int. J. Syst. Evol. Microbiol.">
        <title>The Global Catalogue of Microorganisms (GCM) 10K type strain sequencing project: providing services to taxonomists for standard genome sequencing and annotation.</title>
        <authorList>
            <consortium name="The Broad Institute Genomics Platform"/>
            <consortium name="The Broad Institute Genome Sequencing Center for Infectious Disease"/>
            <person name="Wu L."/>
            <person name="Ma J."/>
        </authorList>
    </citation>
    <scope>NUCLEOTIDE SEQUENCE [LARGE SCALE GENOMIC DNA]</scope>
    <source>
        <strain evidence="2">JCM 17442</strain>
    </source>
</reference>
<evidence type="ECO:0000313" key="1">
    <source>
        <dbReference type="EMBL" id="GAA4266229.1"/>
    </source>
</evidence>